<feature type="transmembrane region" description="Helical" evidence="1">
    <location>
        <begin position="196"/>
        <end position="218"/>
    </location>
</feature>
<dbReference type="EMBL" id="SLZW01000006">
    <property type="protein sequence ID" value="TCS62129.1"/>
    <property type="molecule type" value="Genomic_DNA"/>
</dbReference>
<keyword evidence="1" id="KW-1133">Transmembrane helix</keyword>
<sequence>MTPPRTSAMPRQHNFCAADIHRDSLRAVIPPHSGGPERNSMIGLAHSSAAVSAAFLASLVEFVEALTIVLAIGAVRGWRSALLGAAAGVVFLVLLAAAFGPLLGALPISLLQLAIGILLLLFGMRWLRKAILRSAGILKIHDETAIFKRETAELKTQAPTHGPWDAIALIGSFKAVVLEGLEVIFIVIAVGAPTGALIAASVGAGAALLVVVILGVAIHRPLSRVPENTLKFAVGVILSGFGVFWIGTGLGISWPGEDLSILWLIFGFWVTAILSVRLCRGRTTVPSAPPRETAS</sequence>
<reference evidence="2 3" key="1">
    <citation type="submission" date="2019-03" db="EMBL/GenBank/DDBJ databases">
        <title>Genomic Encyclopedia of Type Strains, Phase IV (KMG-IV): sequencing the most valuable type-strain genomes for metagenomic binning, comparative biology and taxonomic classification.</title>
        <authorList>
            <person name="Goeker M."/>
        </authorList>
    </citation>
    <scope>NUCLEOTIDE SEQUENCE [LARGE SCALE GENOMIC DNA]</scope>
    <source>
        <strain evidence="2 3">DSM 101688</strain>
    </source>
</reference>
<protein>
    <submittedName>
        <fullName evidence="2">Putative membrane protein</fullName>
    </submittedName>
</protein>
<feature type="transmembrane region" description="Helical" evidence="1">
    <location>
        <begin position="105"/>
        <end position="124"/>
    </location>
</feature>
<keyword evidence="1" id="KW-0812">Transmembrane</keyword>
<organism evidence="2 3">
    <name type="scientific">Varunaivibrio sulfuroxidans</name>
    <dbReference type="NCBI Taxonomy" id="1773489"/>
    <lineage>
        <taxon>Bacteria</taxon>
        <taxon>Pseudomonadati</taxon>
        <taxon>Pseudomonadota</taxon>
        <taxon>Alphaproteobacteria</taxon>
        <taxon>Rhodospirillales</taxon>
        <taxon>Magnetovibrionaceae</taxon>
        <taxon>Varunaivibrio</taxon>
    </lineage>
</organism>
<accession>A0A4R3J844</accession>
<gene>
    <name evidence="2" type="ORF">EDD55_10687</name>
</gene>
<dbReference type="AlphaFoldDB" id="A0A4R3J844"/>
<evidence type="ECO:0000256" key="1">
    <source>
        <dbReference type="SAM" id="Phobius"/>
    </source>
</evidence>
<feature type="transmembrane region" description="Helical" evidence="1">
    <location>
        <begin position="166"/>
        <end position="190"/>
    </location>
</feature>
<feature type="transmembrane region" description="Helical" evidence="1">
    <location>
        <begin position="230"/>
        <end position="254"/>
    </location>
</feature>
<comment type="caution">
    <text evidence="2">The sequence shown here is derived from an EMBL/GenBank/DDBJ whole genome shotgun (WGS) entry which is preliminary data.</text>
</comment>
<feature type="transmembrane region" description="Helical" evidence="1">
    <location>
        <begin position="81"/>
        <end position="99"/>
    </location>
</feature>
<keyword evidence="3" id="KW-1185">Reference proteome</keyword>
<evidence type="ECO:0000313" key="2">
    <source>
        <dbReference type="EMBL" id="TCS62129.1"/>
    </source>
</evidence>
<feature type="transmembrane region" description="Helical" evidence="1">
    <location>
        <begin position="260"/>
        <end position="279"/>
    </location>
</feature>
<feature type="transmembrane region" description="Helical" evidence="1">
    <location>
        <begin position="49"/>
        <end position="74"/>
    </location>
</feature>
<keyword evidence="1" id="KW-0472">Membrane</keyword>
<evidence type="ECO:0000313" key="3">
    <source>
        <dbReference type="Proteomes" id="UP000295304"/>
    </source>
</evidence>
<proteinExistence type="predicted"/>
<name>A0A4R3J844_9PROT</name>
<dbReference type="Proteomes" id="UP000295304">
    <property type="component" value="Unassembled WGS sequence"/>
</dbReference>